<keyword evidence="3 6" id="KW-0812">Transmembrane</keyword>
<dbReference type="RefSeq" id="WP_099033658.1">
    <property type="nucleotide sequence ID" value="NZ_BMGJ01000005.1"/>
</dbReference>
<keyword evidence="4 6" id="KW-1133">Transmembrane helix</keyword>
<evidence type="ECO:0000313" key="8">
    <source>
        <dbReference type="Proteomes" id="UP000614272"/>
    </source>
</evidence>
<evidence type="ECO:0000313" key="7">
    <source>
        <dbReference type="EMBL" id="GGD61142.1"/>
    </source>
</evidence>
<dbReference type="Proteomes" id="UP000614272">
    <property type="component" value="Unassembled WGS sequence"/>
</dbReference>
<keyword evidence="8" id="KW-1185">Reference proteome</keyword>
<evidence type="ECO:0000256" key="6">
    <source>
        <dbReference type="RuleBase" id="RU363041"/>
    </source>
</evidence>
<keyword evidence="5 6" id="KW-0472">Membrane</keyword>
<dbReference type="PANTHER" id="PTHR43483">
    <property type="entry name" value="MEMBRANE TRANSPORTER PROTEIN HI_0806-RELATED"/>
    <property type="match status" value="1"/>
</dbReference>
<organism evidence="7 8">
    <name type="scientific">Lacimicrobium alkaliphilum</name>
    <dbReference type="NCBI Taxonomy" id="1526571"/>
    <lineage>
        <taxon>Bacteria</taxon>
        <taxon>Pseudomonadati</taxon>
        <taxon>Pseudomonadota</taxon>
        <taxon>Gammaproteobacteria</taxon>
        <taxon>Alteromonadales</taxon>
        <taxon>Alteromonadaceae</taxon>
        <taxon>Lacimicrobium</taxon>
    </lineage>
</organism>
<feature type="transmembrane region" description="Helical" evidence="6">
    <location>
        <begin position="153"/>
        <end position="177"/>
    </location>
</feature>
<proteinExistence type="inferred from homology"/>
<dbReference type="PANTHER" id="PTHR43483:SF3">
    <property type="entry name" value="MEMBRANE TRANSPORTER PROTEIN HI_0806-RELATED"/>
    <property type="match status" value="1"/>
</dbReference>
<accession>A0ABQ1RAX7</accession>
<comment type="caution">
    <text evidence="7">The sequence shown here is derived from an EMBL/GenBank/DDBJ whole genome shotgun (WGS) entry which is preliminary data.</text>
</comment>
<gene>
    <name evidence="7" type="ORF">GCM10011357_15570</name>
</gene>
<feature type="transmembrane region" description="Helical" evidence="6">
    <location>
        <begin position="12"/>
        <end position="37"/>
    </location>
</feature>
<comment type="subcellular location">
    <subcellularLocation>
        <location evidence="6">Cell membrane</location>
        <topology evidence="6">Multi-pass membrane protein</topology>
    </subcellularLocation>
    <subcellularLocation>
        <location evidence="1">Membrane</location>
        <topology evidence="1">Multi-pass membrane protein</topology>
    </subcellularLocation>
</comment>
<keyword evidence="6" id="KW-1003">Cell membrane</keyword>
<comment type="similarity">
    <text evidence="2 6">Belongs to the 4-toluene sulfonate uptake permease (TSUP) (TC 2.A.102) family.</text>
</comment>
<feature type="transmembrane region" description="Helical" evidence="6">
    <location>
        <begin position="252"/>
        <end position="269"/>
    </location>
</feature>
<evidence type="ECO:0000256" key="3">
    <source>
        <dbReference type="ARBA" id="ARBA00022692"/>
    </source>
</evidence>
<evidence type="ECO:0000256" key="4">
    <source>
        <dbReference type="ARBA" id="ARBA00022989"/>
    </source>
</evidence>
<feature type="transmembrane region" description="Helical" evidence="6">
    <location>
        <begin position="189"/>
        <end position="208"/>
    </location>
</feature>
<evidence type="ECO:0000256" key="1">
    <source>
        <dbReference type="ARBA" id="ARBA00004141"/>
    </source>
</evidence>
<sequence>MELVNDLLPLAAMMLVTGAVAGILAGLLGVGGGIVIVPVLDVALSIYGVDPEIRMHVAVATSLTCIIFTSISSARAHHKKGSVDLRLAKAWGGWILAGSLAGAVVASSVNSLVLSAIFGCVALIVALKMLLPADNMTVAEDIPEGLIAPAPPLIIGGLSSMMGIGGGTLSVPVLTLLNQPIHRAVGTAALFGLLISLPGAAGFIVSGFGDSRLPPASLGFVNLIGVALIAPVTVMMAPFGARIAHRLSKRHLSMLFGSFLLIVALRMIYQTLTA</sequence>
<evidence type="ECO:0000256" key="5">
    <source>
        <dbReference type="ARBA" id="ARBA00023136"/>
    </source>
</evidence>
<feature type="transmembrane region" description="Helical" evidence="6">
    <location>
        <begin position="220"/>
        <end position="240"/>
    </location>
</feature>
<reference evidence="8" key="1">
    <citation type="journal article" date="2019" name="Int. J. Syst. Evol. Microbiol.">
        <title>The Global Catalogue of Microorganisms (GCM) 10K type strain sequencing project: providing services to taxonomists for standard genome sequencing and annotation.</title>
        <authorList>
            <consortium name="The Broad Institute Genomics Platform"/>
            <consortium name="The Broad Institute Genome Sequencing Center for Infectious Disease"/>
            <person name="Wu L."/>
            <person name="Ma J."/>
        </authorList>
    </citation>
    <scope>NUCLEOTIDE SEQUENCE [LARGE SCALE GENOMIC DNA]</scope>
    <source>
        <strain evidence="8">CGMCC 1.12923</strain>
    </source>
</reference>
<dbReference type="Pfam" id="PF01925">
    <property type="entry name" value="TauE"/>
    <property type="match status" value="1"/>
</dbReference>
<dbReference type="EMBL" id="BMGJ01000005">
    <property type="protein sequence ID" value="GGD61142.1"/>
    <property type="molecule type" value="Genomic_DNA"/>
</dbReference>
<dbReference type="InterPro" id="IPR002781">
    <property type="entry name" value="TM_pro_TauE-like"/>
</dbReference>
<name>A0ABQ1RAX7_9ALTE</name>
<evidence type="ECO:0000256" key="2">
    <source>
        <dbReference type="ARBA" id="ARBA00009142"/>
    </source>
</evidence>
<feature type="transmembrane region" description="Helical" evidence="6">
    <location>
        <begin position="57"/>
        <end position="74"/>
    </location>
</feature>
<feature type="transmembrane region" description="Helical" evidence="6">
    <location>
        <begin position="94"/>
        <end position="127"/>
    </location>
</feature>
<protein>
    <recommendedName>
        <fullName evidence="6">Probable membrane transporter protein</fullName>
    </recommendedName>
</protein>